<keyword evidence="2" id="KW-0732">Signal</keyword>
<feature type="chain" id="PRO_5042129580" evidence="2">
    <location>
        <begin position="22"/>
        <end position="246"/>
    </location>
</feature>
<sequence>MRGLAETCIHLASVFLGGACCHHVTPWSSHPSARFITSGTHNSTQQHQPNTTTSNADQQQVIDEAIQWWSWTPVTLLYQDEAEINAKRVAQNFLVCSSTHRMQVIPNPLTTTSFSTSYSYPHPLLFLVPPPTPSSPLLPSPPLPRPTPHPLPLLSSPTLTISSSSSHSPPLPLLSYPHLLLFHAPPPPPPTLTLSSSSSHPLLSSALTSTHISLRKIINNTLKRFVVGQRVGAPQNYSPPFLPFFL</sequence>
<reference evidence="3" key="1">
    <citation type="submission" date="2023-10" db="EMBL/GenBank/DDBJ databases">
        <title>Genome assemblies of two species of porcelain crab, Petrolisthes cinctipes and Petrolisthes manimaculis (Anomura: Porcellanidae).</title>
        <authorList>
            <person name="Angst P."/>
        </authorList>
    </citation>
    <scope>NUCLEOTIDE SEQUENCE</scope>
    <source>
        <strain evidence="3">PB745_01</strain>
        <tissue evidence="3">Gill</tissue>
    </source>
</reference>
<feature type="region of interest" description="Disordered" evidence="1">
    <location>
        <begin position="135"/>
        <end position="155"/>
    </location>
</feature>
<feature type="signal peptide" evidence="2">
    <location>
        <begin position="1"/>
        <end position="21"/>
    </location>
</feature>
<evidence type="ECO:0000313" key="4">
    <source>
        <dbReference type="Proteomes" id="UP001286313"/>
    </source>
</evidence>
<feature type="compositionally biased region" description="Pro residues" evidence="1">
    <location>
        <begin position="135"/>
        <end position="151"/>
    </location>
</feature>
<protein>
    <submittedName>
        <fullName evidence="3">Uncharacterized protein</fullName>
    </submittedName>
</protein>
<comment type="caution">
    <text evidence="3">The sequence shown here is derived from an EMBL/GenBank/DDBJ whole genome shotgun (WGS) entry which is preliminary data.</text>
</comment>
<dbReference type="EMBL" id="JAWQEG010002994">
    <property type="protein sequence ID" value="KAK3868516.1"/>
    <property type="molecule type" value="Genomic_DNA"/>
</dbReference>
<proteinExistence type="predicted"/>
<name>A0AAE1F7J8_PETCI</name>
<organism evidence="3 4">
    <name type="scientific">Petrolisthes cinctipes</name>
    <name type="common">Flat porcelain crab</name>
    <dbReference type="NCBI Taxonomy" id="88211"/>
    <lineage>
        <taxon>Eukaryota</taxon>
        <taxon>Metazoa</taxon>
        <taxon>Ecdysozoa</taxon>
        <taxon>Arthropoda</taxon>
        <taxon>Crustacea</taxon>
        <taxon>Multicrustacea</taxon>
        <taxon>Malacostraca</taxon>
        <taxon>Eumalacostraca</taxon>
        <taxon>Eucarida</taxon>
        <taxon>Decapoda</taxon>
        <taxon>Pleocyemata</taxon>
        <taxon>Anomura</taxon>
        <taxon>Galatheoidea</taxon>
        <taxon>Porcellanidae</taxon>
        <taxon>Petrolisthes</taxon>
    </lineage>
</organism>
<evidence type="ECO:0000256" key="1">
    <source>
        <dbReference type="SAM" id="MobiDB-lite"/>
    </source>
</evidence>
<dbReference type="AlphaFoldDB" id="A0AAE1F7J8"/>
<dbReference type="Proteomes" id="UP001286313">
    <property type="component" value="Unassembled WGS sequence"/>
</dbReference>
<keyword evidence="4" id="KW-1185">Reference proteome</keyword>
<evidence type="ECO:0000313" key="3">
    <source>
        <dbReference type="EMBL" id="KAK3868516.1"/>
    </source>
</evidence>
<dbReference type="PROSITE" id="PS51257">
    <property type="entry name" value="PROKAR_LIPOPROTEIN"/>
    <property type="match status" value="1"/>
</dbReference>
<feature type="region of interest" description="Disordered" evidence="1">
    <location>
        <begin position="35"/>
        <end position="56"/>
    </location>
</feature>
<gene>
    <name evidence="3" type="ORF">Pcinc_026099</name>
</gene>
<evidence type="ECO:0000256" key="2">
    <source>
        <dbReference type="SAM" id="SignalP"/>
    </source>
</evidence>
<accession>A0AAE1F7J8</accession>